<dbReference type="OrthoDB" id="8580666at2"/>
<proteinExistence type="predicted"/>
<dbReference type="Pfam" id="PF01663">
    <property type="entry name" value="Phosphodiest"/>
    <property type="match status" value="1"/>
</dbReference>
<dbReference type="EMBL" id="AZQP01000035">
    <property type="protein sequence ID" value="EYE87887.1"/>
    <property type="molecule type" value="Genomic_DNA"/>
</dbReference>
<evidence type="ECO:0000313" key="2">
    <source>
        <dbReference type="EMBL" id="EYE87887.1"/>
    </source>
</evidence>
<keyword evidence="3" id="KW-1185">Reference proteome</keyword>
<dbReference type="PANTHER" id="PTHR10151:SF120">
    <property type="entry name" value="BIS(5'-ADENOSYL)-TRIPHOSPHATASE"/>
    <property type="match status" value="1"/>
</dbReference>
<evidence type="ECO:0000313" key="3">
    <source>
        <dbReference type="Proteomes" id="UP000019681"/>
    </source>
</evidence>
<keyword evidence="1" id="KW-1133">Transmembrane helix</keyword>
<dbReference type="AlphaFoldDB" id="A0A017RT91"/>
<reference evidence="2 3" key="1">
    <citation type="journal article" date="2014" name="Genome Announc.">
        <title>Draft Genome Sequence of Fervidicella metallireducens Strain AeBT, an Iron-Reducing Thermoanaerobe from the Great Artesian Basin.</title>
        <authorList>
            <person name="Patel B.K."/>
        </authorList>
    </citation>
    <scope>NUCLEOTIDE SEQUENCE [LARGE SCALE GENOMIC DNA]</scope>
    <source>
        <strain evidence="2 3">AeB</strain>
    </source>
</reference>
<dbReference type="PANTHER" id="PTHR10151">
    <property type="entry name" value="ECTONUCLEOTIDE PYROPHOSPHATASE/PHOSPHODIESTERASE"/>
    <property type="match status" value="1"/>
</dbReference>
<feature type="transmembrane region" description="Helical" evidence="1">
    <location>
        <begin position="319"/>
        <end position="344"/>
    </location>
</feature>
<keyword evidence="1" id="KW-0472">Membrane</keyword>
<comment type="caution">
    <text evidence="2">The sequence shown here is derived from an EMBL/GenBank/DDBJ whole genome shotgun (WGS) entry which is preliminary data.</text>
</comment>
<organism evidence="2 3">
    <name type="scientific">Fervidicella metallireducens AeB</name>
    <dbReference type="NCBI Taxonomy" id="1403537"/>
    <lineage>
        <taxon>Bacteria</taxon>
        <taxon>Bacillati</taxon>
        <taxon>Bacillota</taxon>
        <taxon>Clostridia</taxon>
        <taxon>Eubacteriales</taxon>
        <taxon>Clostridiaceae</taxon>
        <taxon>Fervidicella</taxon>
    </lineage>
</organism>
<gene>
    <name evidence="2" type="ORF">Q428_10940</name>
</gene>
<dbReference type="Gene3D" id="3.40.720.10">
    <property type="entry name" value="Alkaline Phosphatase, subunit A"/>
    <property type="match status" value="1"/>
</dbReference>
<accession>A0A017RT91</accession>
<evidence type="ECO:0008006" key="4">
    <source>
        <dbReference type="Google" id="ProtNLM"/>
    </source>
</evidence>
<dbReference type="InterPro" id="IPR017850">
    <property type="entry name" value="Alkaline_phosphatase_core_sf"/>
</dbReference>
<keyword evidence="1" id="KW-0812">Transmembrane</keyword>
<dbReference type="RefSeq" id="WP_035380702.1">
    <property type="nucleotide sequence ID" value="NZ_AZQP01000035.1"/>
</dbReference>
<protein>
    <recommendedName>
        <fullName evidence="4">Nucleotide pyrophosphatase</fullName>
    </recommendedName>
</protein>
<dbReference type="GO" id="GO:0016787">
    <property type="term" value="F:hydrolase activity"/>
    <property type="evidence" value="ECO:0007669"/>
    <property type="project" value="UniProtKB-ARBA"/>
</dbReference>
<evidence type="ECO:0000256" key="1">
    <source>
        <dbReference type="SAM" id="Phobius"/>
    </source>
</evidence>
<dbReference type="InterPro" id="IPR002591">
    <property type="entry name" value="Phosphodiest/P_Trfase"/>
</dbReference>
<dbReference type="STRING" id="1403537.Q428_10940"/>
<name>A0A017RT91_9CLOT</name>
<sequence>MKNRQLILIFVLYLLLFNNNFYFFQSSIYGLQTQPHLTDRKLCLIILDGLRFDAAVKMPFLNNMYNSDKAVIYKGLCEVPSTSRPGYERILTGTSTKINNIDNNNKHIPSLIPNLFRISKNNRLKTGFCGYFWVEELYPLDIDYSYFYIIRDGTTFEKSVEMIEKYQPDFMVIHPMSIDNFGHKYGGISKEYKEEVKRIDDKIKNLWYLIEKMNYTLMLVSDHGHKDEGGHGDDNPDCLQIPICIISNEINTFSPINNTNTISQTDIAPTICDILGIPKTIYMTGNSLVKHDNQIYLIRKIFSGGIDCNFQDFFNMTSILTYIIIASQTVIYFACMFVAIRLFIIN</sequence>
<dbReference type="Proteomes" id="UP000019681">
    <property type="component" value="Unassembled WGS sequence"/>
</dbReference>
<dbReference type="SUPFAM" id="SSF53649">
    <property type="entry name" value="Alkaline phosphatase-like"/>
    <property type="match status" value="1"/>
</dbReference>